<keyword evidence="2" id="KW-0472">Membrane</keyword>
<feature type="transmembrane region" description="Helical" evidence="2">
    <location>
        <begin position="12"/>
        <end position="32"/>
    </location>
</feature>
<evidence type="ECO:0000256" key="2">
    <source>
        <dbReference type="SAM" id="Phobius"/>
    </source>
</evidence>
<dbReference type="AlphaFoldDB" id="A0A3A4R9G4"/>
<sequence>MRRTTNNGFSLLELLMAVAIMAIIVSMLYTIFQTSTRVWGKADSRVEMMQNVRVFFDRVAYDLDTSLVSEAKNINFVVNEKSIYFVCKGIYHNGSDTVEGYQEVMYELINGGTVDVDFSDDVIQCRIRHSQSGGTFAYESNFATLNGLGAKEISAYVADLTFECWNQLTGEWIDWSSWPGASGTPAWNVLNPISSNDPDDADYQPTDPSNRGIKPFKVRVTVKMVQPDSAEMINHFDSSGFNSYTSGQSGTDREKIIAELEERGLLYEYSITLSLNQSH</sequence>
<accession>A0A3A4R9G4</accession>
<protein>
    <submittedName>
        <fullName evidence="3">Prepilin-type N-terminal cleavage/methylation domain-containing protein</fullName>
    </submittedName>
</protein>
<comment type="caution">
    <text evidence="3">The sequence shown here is derived from an EMBL/GenBank/DDBJ whole genome shotgun (WGS) entry which is preliminary data.</text>
</comment>
<organism evidence="3 4">
    <name type="scientific">Candidatus Auribacter fodinae</name>
    <dbReference type="NCBI Taxonomy" id="2093366"/>
    <lineage>
        <taxon>Bacteria</taxon>
        <taxon>Pseudomonadati</taxon>
        <taxon>Candidatus Auribacterota</taxon>
        <taxon>Candidatus Auribacteria</taxon>
        <taxon>Candidatus Auribacterales</taxon>
        <taxon>Candidatus Auribacteraceae</taxon>
        <taxon>Candidatus Auribacter</taxon>
    </lineage>
</organism>
<name>A0A3A4R9G4_9BACT</name>
<keyword evidence="2" id="KW-0812">Transmembrane</keyword>
<dbReference type="Proteomes" id="UP000266426">
    <property type="component" value="Unassembled WGS sequence"/>
</dbReference>
<evidence type="ECO:0000313" key="3">
    <source>
        <dbReference type="EMBL" id="RJP59417.1"/>
    </source>
</evidence>
<keyword evidence="2" id="KW-1133">Transmembrane helix</keyword>
<dbReference type="InterPro" id="IPR012902">
    <property type="entry name" value="N_methyl_site"/>
</dbReference>
<evidence type="ECO:0000256" key="1">
    <source>
        <dbReference type="SAM" id="MobiDB-lite"/>
    </source>
</evidence>
<proteinExistence type="predicted"/>
<reference evidence="3 4" key="1">
    <citation type="journal article" date="2017" name="ISME J.">
        <title>Energy and carbon metabolisms in a deep terrestrial subsurface fluid microbial community.</title>
        <authorList>
            <person name="Momper L."/>
            <person name="Jungbluth S.P."/>
            <person name="Lee M.D."/>
            <person name="Amend J.P."/>
        </authorList>
    </citation>
    <scope>NUCLEOTIDE SEQUENCE [LARGE SCALE GENOMIC DNA]</scope>
    <source>
        <strain evidence="3">SURF_26</strain>
    </source>
</reference>
<dbReference type="NCBIfam" id="TIGR02532">
    <property type="entry name" value="IV_pilin_GFxxxE"/>
    <property type="match status" value="1"/>
</dbReference>
<feature type="region of interest" description="Disordered" evidence="1">
    <location>
        <begin position="190"/>
        <end position="210"/>
    </location>
</feature>
<evidence type="ECO:0000313" key="4">
    <source>
        <dbReference type="Proteomes" id="UP000266426"/>
    </source>
</evidence>
<dbReference type="EMBL" id="QZJZ01000049">
    <property type="protein sequence ID" value="RJP59417.1"/>
    <property type="molecule type" value="Genomic_DNA"/>
</dbReference>
<gene>
    <name evidence="3" type="ORF">C4541_06035</name>
</gene>
<dbReference type="Pfam" id="PF07963">
    <property type="entry name" value="N_methyl"/>
    <property type="match status" value="1"/>
</dbReference>